<reference evidence="1 2" key="1">
    <citation type="submission" date="2017-11" db="EMBL/GenBank/DDBJ databases">
        <title>A major lineage of nontailed dsDNA viruses as unrecognized killers of marine bacteria.</title>
        <authorList>
            <person name="Kauffman K.M."/>
            <person name="Hussain F.A."/>
            <person name="Yang J."/>
            <person name="Arevalo P."/>
            <person name="Brown J.M."/>
            <person name="Chang W.K."/>
            <person name="VanInsberghe D."/>
            <person name="Elsherbini J."/>
            <person name="Cutler M.B."/>
            <person name="Kelly L."/>
            <person name="Polz M.F."/>
        </authorList>
    </citation>
    <scope>NUCLEOTIDE SEQUENCE [LARGE SCALE GENOMIC DNA]</scope>
</reference>
<dbReference type="EMBL" id="MG592610">
    <property type="protein sequence ID" value="AUR97919.1"/>
    <property type="molecule type" value="Genomic_DNA"/>
</dbReference>
<evidence type="ECO:0000313" key="1">
    <source>
        <dbReference type="EMBL" id="AUR97919.1"/>
    </source>
</evidence>
<gene>
    <name evidence="1" type="ORF">NVP1245O_06</name>
</gene>
<name>A0A2I7RW93_9CAUD</name>
<dbReference type="Proteomes" id="UP000272163">
    <property type="component" value="Segment"/>
</dbReference>
<protein>
    <submittedName>
        <fullName evidence="1">Uncharacterized protein</fullName>
    </submittedName>
</protein>
<sequence>MSRLDKFFAIKKVDKNIGVADKIALTRQLYCSFGIDHGENLTRPFFCTVFAKARGVTAFVEFLKQRPWEQL</sequence>
<evidence type="ECO:0000313" key="2">
    <source>
        <dbReference type="Proteomes" id="UP000272163"/>
    </source>
</evidence>
<accession>A0A2I7RW93</accession>
<organism evidence="1 2">
    <name type="scientific">Vibrio phage 1.245.O._10N.261.54.C7</name>
    <dbReference type="NCBI Taxonomy" id="1881236"/>
    <lineage>
        <taxon>Viruses</taxon>
        <taxon>Duplodnaviria</taxon>
        <taxon>Heunggongvirae</taxon>
        <taxon>Uroviricota</taxon>
        <taxon>Caudoviricetes</taxon>
        <taxon>Schitoviridae</taxon>
        <taxon>Pariacacavirus</taxon>
        <taxon>Pariacacavirus 1245O</taxon>
    </lineage>
</organism>
<keyword evidence="2" id="KW-1185">Reference proteome</keyword>
<proteinExistence type="predicted"/>